<dbReference type="GeneID" id="92037119"/>
<feature type="compositionally biased region" description="Low complexity" evidence="1">
    <location>
        <begin position="44"/>
        <end position="57"/>
    </location>
</feature>
<evidence type="ECO:0000313" key="2">
    <source>
        <dbReference type="EMBL" id="KAK7532007.1"/>
    </source>
</evidence>
<reference evidence="2 3" key="1">
    <citation type="submission" date="2024-04" db="EMBL/GenBank/DDBJ databases">
        <title>Phyllosticta paracitricarpa is synonymous to the EU quarantine fungus P. citricarpa based on phylogenomic analyses.</title>
        <authorList>
            <consortium name="Lawrence Berkeley National Laboratory"/>
            <person name="Van ingen-buijs V.A."/>
            <person name="Van westerhoven A.C."/>
            <person name="Haridas S."/>
            <person name="Skiadas P."/>
            <person name="Martin F."/>
            <person name="Groenewald J.Z."/>
            <person name="Crous P.W."/>
            <person name="Seidl M.F."/>
        </authorList>
    </citation>
    <scope>NUCLEOTIDE SEQUENCE [LARGE SCALE GENOMIC DNA]</scope>
    <source>
        <strain evidence="2 3">CPC 17464</strain>
    </source>
</reference>
<evidence type="ECO:0000313" key="3">
    <source>
        <dbReference type="Proteomes" id="UP001360953"/>
    </source>
</evidence>
<comment type="caution">
    <text evidence="2">The sequence shown here is derived from an EMBL/GenBank/DDBJ whole genome shotgun (WGS) entry which is preliminary data.</text>
</comment>
<evidence type="ECO:0000256" key="1">
    <source>
        <dbReference type="SAM" id="MobiDB-lite"/>
    </source>
</evidence>
<organism evidence="2 3">
    <name type="scientific">Phyllosticta citribraziliensis</name>
    <dbReference type="NCBI Taxonomy" id="989973"/>
    <lineage>
        <taxon>Eukaryota</taxon>
        <taxon>Fungi</taxon>
        <taxon>Dikarya</taxon>
        <taxon>Ascomycota</taxon>
        <taxon>Pezizomycotina</taxon>
        <taxon>Dothideomycetes</taxon>
        <taxon>Dothideomycetes incertae sedis</taxon>
        <taxon>Botryosphaeriales</taxon>
        <taxon>Phyllostictaceae</taxon>
        <taxon>Phyllosticta</taxon>
    </lineage>
</organism>
<dbReference type="EMBL" id="JBBPEH010000011">
    <property type="protein sequence ID" value="KAK7532007.1"/>
    <property type="molecule type" value="Genomic_DNA"/>
</dbReference>
<sequence>MVDAVDRHGLLVATTFSMTRCLWYRAGCRGAEPSRKSVGNPSPRLVQSNSVSSRRSVLFGAVPKLRRPRVRPTPHRRPPTPSRDSPPGTGITTTLPWTDPRLSSSLHFLDTSPRTATRRTHLAPPKIPRVAGSTFEVANRRAAVRRALLLAARLVSHGGRPDGSAGGRRWSIIPSDFLHFPHSSRGMRCPHQPAEVPRRDVLPPSLLVPRHTSAPWTSIRPADVTFPRRRCRRHHSHHAALMGSL</sequence>
<feature type="compositionally biased region" description="Polar residues" evidence="1">
    <location>
        <begin position="90"/>
        <end position="99"/>
    </location>
</feature>
<dbReference type="RefSeq" id="XP_066651677.1">
    <property type="nucleotide sequence ID" value="XM_066804213.1"/>
</dbReference>
<keyword evidence="3" id="KW-1185">Reference proteome</keyword>
<protein>
    <submittedName>
        <fullName evidence="2">Uncharacterized protein</fullName>
    </submittedName>
</protein>
<proteinExistence type="predicted"/>
<gene>
    <name evidence="2" type="ORF">J3D65DRAFT_82265</name>
</gene>
<name>A0ABR1LEB7_9PEZI</name>
<feature type="compositionally biased region" description="Basic residues" evidence="1">
    <location>
        <begin position="64"/>
        <end position="78"/>
    </location>
</feature>
<feature type="region of interest" description="Disordered" evidence="1">
    <location>
        <begin position="31"/>
        <end position="99"/>
    </location>
</feature>
<accession>A0ABR1LEB7</accession>
<dbReference type="Proteomes" id="UP001360953">
    <property type="component" value="Unassembled WGS sequence"/>
</dbReference>